<protein>
    <submittedName>
        <fullName evidence="2">Transcriptional regulator</fullName>
    </submittedName>
</protein>
<dbReference type="GO" id="GO:0003677">
    <property type="term" value="F:DNA binding"/>
    <property type="evidence" value="ECO:0007669"/>
    <property type="project" value="InterPro"/>
</dbReference>
<dbReference type="KEGG" id="bsen:DP114_32440"/>
<dbReference type="SUPFAM" id="SSF46894">
    <property type="entry name" value="C-terminal effector domain of the bipartite response regulators"/>
    <property type="match status" value="1"/>
</dbReference>
<dbReference type="PROSITE" id="PS50837">
    <property type="entry name" value="NACHT"/>
    <property type="match status" value="1"/>
</dbReference>
<evidence type="ECO:0000259" key="1">
    <source>
        <dbReference type="PROSITE" id="PS50837"/>
    </source>
</evidence>
<evidence type="ECO:0000313" key="3">
    <source>
        <dbReference type="Proteomes" id="UP000503129"/>
    </source>
</evidence>
<feature type="domain" description="NACHT" evidence="1">
    <location>
        <begin position="193"/>
        <end position="312"/>
    </location>
</feature>
<organism evidence="2 3">
    <name type="scientific">Brasilonema sennae CENA114</name>
    <dbReference type="NCBI Taxonomy" id="415709"/>
    <lineage>
        <taxon>Bacteria</taxon>
        <taxon>Bacillati</taxon>
        <taxon>Cyanobacteriota</taxon>
        <taxon>Cyanophyceae</taxon>
        <taxon>Nostocales</taxon>
        <taxon>Scytonemataceae</taxon>
        <taxon>Brasilonema</taxon>
        <taxon>Bromeliae group (in: Brasilonema)</taxon>
    </lineage>
</organism>
<dbReference type="PANTHER" id="PTHR46844">
    <property type="entry name" value="SLR5058 PROTEIN"/>
    <property type="match status" value="1"/>
</dbReference>
<dbReference type="Proteomes" id="UP000503129">
    <property type="component" value="Chromosome"/>
</dbReference>
<dbReference type="InterPro" id="IPR007111">
    <property type="entry name" value="NACHT_NTPase"/>
</dbReference>
<gene>
    <name evidence="2" type="ORF">DP114_32440</name>
</gene>
<sequence length="534" mass="61128">MSLPEGFLTQLEQYSELSQREKEVFLEIFARGKSRVQVTQALNISDSNLGSCLTGIYKKFSISGSGPIKENRLREYLSKRYAQQQPSGRLATDVSDNDNDIDTLVQQIRKQVKPNVKERCGTMRVLDMTQPIKLTGERGIYTSVNILEKITGRRRQEIAELLQNCDVENFDRFGLNPVTEKRVPGLEAVQRYSKLMVLGKPGAGKTTFLKYLAMQCIQGQFQANRVPLFITLKDFAEASKQPDVLEYIAQQLSVCGVSDTNLKTEKLLRQGKALILLDGLDEVREEDTKRVLKQILEISDQFHTNQFVITCRIASKEYTFERFTEVEVADFDEEQIATFAQNWFRLSDQVKGKSLIQKLKENKPIQELATNPLLLTLLCLVFGEAGNFPVNRSELYKEGLDVLLKKWDAKPNIERDQVYKNLSLHRKEDLLSQIALTTFEQKDYFFKQKTVEAYIADFIRNLRDARTEPKELELDSEAVLKSIEGQHGLLVERAKGIYSFSHLTFQEYFTAREIVANSAGNSIIQSRSINFFFS</sequence>
<dbReference type="InterPro" id="IPR016032">
    <property type="entry name" value="Sig_transdc_resp-reg_C-effctor"/>
</dbReference>
<dbReference type="SUPFAM" id="SSF52540">
    <property type="entry name" value="P-loop containing nucleoside triphosphate hydrolases"/>
    <property type="match status" value="1"/>
</dbReference>
<dbReference type="AlphaFoldDB" id="A0A856MS28"/>
<keyword evidence="3" id="KW-1185">Reference proteome</keyword>
<evidence type="ECO:0000313" key="2">
    <source>
        <dbReference type="EMBL" id="QDL11986.1"/>
    </source>
</evidence>
<dbReference type="PANTHER" id="PTHR46844:SF1">
    <property type="entry name" value="SLR5058 PROTEIN"/>
    <property type="match status" value="1"/>
</dbReference>
<reference evidence="2 3" key="1">
    <citation type="submission" date="2018-06" db="EMBL/GenBank/DDBJ databases">
        <title>Comparative genomics of Brasilonema spp. strains.</title>
        <authorList>
            <person name="Alvarenga D.O."/>
            <person name="Fiore M.F."/>
            <person name="Varani A.M."/>
        </authorList>
    </citation>
    <scope>NUCLEOTIDE SEQUENCE [LARGE SCALE GENOMIC DNA]</scope>
    <source>
        <strain evidence="2 3">CENA114</strain>
    </source>
</reference>
<dbReference type="InterPro" id="IPR027417">
    <property type="entry name" value="P-loop_NTPase"/>
</dbReference>
<dbReference type="EMBL" id="CP030118">
    <property type="protein sequence ID" value="QDL11986.1"/>
    <property type="molecule type" value="Genomic_DNA"/>
</dbReference>
<dbReference type="Gene3D" id="3.40.50.300">
    <property type="entry name" value="P-loop containing nucleotide triphosphate hydrolases"/>
    <property type="match status" value="1"/>
</dbReference>
<dbReference type="Pfam" id="PF05729">
    <property type="entry name" value="NACHT"/>
    <property type="match status" value="1"/>
</dbReference>
<dbReference type="RefSeq" id="WP_171978048.1">
    <property type="nucleotide sequence ID" value="NZ_CAWOXK010000001.1"/>
</dbReference>
<accession>A0A856MS28</accession>
<dbReference type="GO" id="GO:0006355">
    <property type="term" value="P:regulation of DNA-templated transcription"/>
    <property type="evidence" value="ECO:0007669"/>
    <property type="project" value="InterPro"/>
</dbReference>
<proteinExistence type="predicted"/>
<name>A0A856MS28_9CYAN</name>